<dbReference type="RefSeq" id="WP_025164541.1">
    <property type="nucleotide sequence ID" value="NZ_AWSQ01000001.1"/>
</dbReference>
<dbReference type="STRING" id="1395571.TMS3_0107160"/>
<evidence type="ECO:0000313" key="1">
    <source>
        <dbReference type="EMBL" id="KFX71694.1"/>
    </source>
</evidence>
<protein>
    <submittedName>
        <fullName evidence="1">Uncharacterized protein</fullName>
    </submittedName>
</protein>
<dbReference type="EMBL" id="AWSQ01000001">
    <property type="protein sequence ID" value="KFX71694.1"/>
    <property type="molecule type" value="Genomic_DNA"/>
</dbReference>
<organism evidence="1 2">
    <name type="scientific">Pseudomonas taeanensis MS-3</name>
    <dbReference type="NCBI Taxonomy" id="1395571"/>
    <lineage>
        <taxon>Bacteria</taxon>
        <taxon>Pseudomonadati</taxon>
        <taxon>Pseudomonadota</taxon>
        <taxon>Gammaproteobacteria</taxon>
        <taxon>Pseudomonadales</taxon>
        <taxon>Pseudomonadaceae</taxon>
        <taxon>Pseudomonas</taxon>
    </lineage>
</organism>
<keyword evidence="2" id="KW-1185">Reference proteome</keyword>
<accession>A0A0A1YRD4</accession>
<name>A0A0A1YRD4_9PSED</name>
<dbReference type="AlphaFoldDB" id="A0A0A1YRD4"/>
<gene>
    <name evidence="1" type="ORF">TMS3_0107160</name>
</gene>
<comment type="caution">
    <text evidence="1">The sequence shown here is derived from an EMBL/GenBank/DDBJ whole genome shotgun (WGS) entry which is preliminary data.</text>
</comment>
<reference evidence="1 2" key="1">
    <citation type="journal article" date="2014" name="Genome Announc.">
        <title>Draft Genome Sequence of Petroleum Oil-Degrading Marine Bacterium Pseudomonas taeanensis Strain MS-3, Isolated from a Crude Oil-Contaminated Seashore.</title>
        <authorList>
            <person name="Lee S.Y."/>
            <person name="Kim S.H."/>
            <person name="Lee D.G."/>
            <person name="Shin S."/>
            <person name="Yun S.H."/>
            <person name="Choi C.W."/>
            <person name="Chung Y.H."/>
            <person name="Choi J.S."/>
            <person name="Kahng H.Y."/>
            <person name="Kim S.I."/>
        </authorList>
    </citation>
    <scope>NUCLEOTIDE SEQUENCE [LARGE SCALE GENOMIC DNA]</scope>
    <source>
        <strain evidence="1 2">MS-3</strain>
    </source>
</reference>
<sequence>MQLSVQQIHTAYQAEIRGEAFFRSLAGFTCDQANRRALMLLAELEYQTGERLGEVLHRLGVEAIPDPVQISAGRSRASEWRHLSWHDAVVQLKELAYPYLEVYDRMAQESGPETREALAWLAEHEHALYAFACTALQGQPDEAMDVITSFLARQS</sequence>
<dbReference type="eggNOG" id="ENOG50333SH">
    <property type="taxonomic scope" value="Bacteria"/>
</dbReference>
<evidence type="ECO:0000313" key="2">
    <source>
        <dbReference type="Proteomes" id="UP000030063"/>
    </source>
</evidence>
<dbReference type="Proteomes" id="UP000030063">
    <property type="component" value="Unassembled WGS sequence"/>
</dbReference>
<proteinExistence type="predicted"/>